<proteinExistence type="predicted"/>
<reference evidence="1 2" key="1">
    <citation type="journal article" date="2011" name="BMC Genomics">
        <title>Genomic insights into an obligate epibiotic bacterial predator: Micavibrio aeruginosavorus ARL-13.</title>
        <authorList>
            <person name="Wang Z."/>
            <person name="Kadouri D."/>
            <person name="Wu M."/>
        </authorList>
    </citation>
    <scope>NUCLEOTIDE SEQUENCE [LARGE SCALE GENOMIC DNA]</scope>
    <source>
        <strain evidence="1 2">ARL-13</strain>
    </source>
</reference>
<keyword evidence="2" id="KW-1185">Reference proteome</keyword>
<dbReference type="HOGENOM" id="CLU_3201982_0_0_5"/>
<accession>G2KQX0</accession>
<dbReference type="Proteomes" id="UP000009286">
    <property type="component" value="Chromosome"/>
</dbReference>
<name>G2KQX0_MICAA</name>
<organism evidence="1 2">
    <name type="scientific">Micavibrio aeruginosavorus (strain ARL-13)</name>
    <dbReference type="NCBI Taxonomy" id="856793"/>
    <lineage>
        <taxon>Bacteria</taxon>
        <taxon>Pseudomonadati</taxon>
        <taxon>Bdellovibrionota</taxon>
        <taxon>Bdellovibrionia</taxon>
        <taxon>Bdellovibrionales</taxon>
        <taxon>Pseudobdellovibrionaceae</taxon>
        <taxon>Micavibrio</taxon>
    </lineage>
</organism>
<sequence>MVYRCFFTQRVMTRANRFILNHKKTAQMSRFLAFPLSSPAPNAAG</sequence>
<dbReference type="AlphaFoldDB" id="G2KQX0"/>
<evidence type="ECO:0000313" key="2">
    <source>
        <dbReference type="Proteomes" id="UP000009286"/>
    </source>
</evidence>
<dbReference type="EMBL" id="CP002382">
    <property type="protein sequence ID" value="AEP10448.1"/>
    <property type="molecule type" value="Genomic_DNA"/>
</dbReference>
<protein>
    <submittedName>
        <fullName evidence="1">Uncharacterized protein</fullName>
    </submittedName>
</protein>
<dbReference type="KEGG" id="mai:MICA_2141"/>
<evidence type="ECO:0000313" key="1">
    <source>
        <dbReference type="EMBL" id="AEP10448.1"/>
    </source>
</evidence>
<gene>
    <name evidence="1" type="ordered locus">MICA_2141</name>
</gene>